<dbReference type="EMBL" id="JATAAI010000012">
    <property type="protein sequence ID" value="KAK1741788.1"/>
    <property type="molecule type" value="Genomic_DNA"/>
</dbReference>
<evidence type="ECO:0000313" key="2">
    <source>
        <dbReference type="EMBL" id="KAK1741788.1"/>
    </source>
</evidence>
<feature type="compositionally biased region" description="Low complexity" evidence="1">
    <location>
        <begin position="1"/>
        <end position="30"/>
    </location>
</feature>
<feature type="compositionally biased region" description="Basic and acidic residues" evidence="1">
    <location>
        <begin position="164"/>
        <end position="176"/>
    </location>
</feature>
<organism evidence="2 3">
    <name type="scientific">Skeletonema marinoi</name>
    <dbReference type="NCBI Taxonomy" id="267567"/>
    <lineage>
        <taxon>Eukaryota</taxon>
        <taxon>Sar</taxon>
        <taxon>Stramenopiles</taxon>
        <taxon>Ochrophyta</taxon>
        <taxon>Bacillariophyta</taxon>
        <taxon>Coscinodiscophyceae</taxon>
        <taxon>Thalassiosirophycidae</taxon>
        <taxon>Thalassiosirales</taxon>
        <taxon>Skeletonemataceae</taxon>
        <taxon>Skeletonema</taxon>
        <taxon>Skeletonema marinoi-dohrnii complex</taxon>
    </lineage>
</organism>
<feature type="region of interest" description="Disordered" evidence="1">
    <location>
        <begin position="137"/>
        <end position="215"/>
    </location>
</feature>
<gene>
    <name evidence="2" type="ORF">QTG54_007361</name>
</gene>
<feature type="compositionally biased region" description="Polar residues" evidence="1">
    <location>
        <begin position="495"/>
        <end position="507"/>
    </location>
</feature>
<feature type="compositionally biased region" description="Polar residues" evidence="1">
    <location>
        <begin position="55"/>
        <end position="66"/>
    </location>
</feature>
<sequence length="787" mass="87509">MLGSSSVLTSPSSIKQPLLDDAALDSSSSSHQTRAEMRRQYKRRVEKSRLVAAASSAQKSNFSPTSDVEDRQGVVGYDTSLLIASTSDTDSMTNIPTFMTSTEQERTRSHSLQSLDEQIIGPAKPLLPLPNNSLNEQLHQQQQHQQQQIESPPLPPKSQSVWSDSHRKDSREDRRSMRTPPPSKPPSSDRVKINLSPRPSNPKFKRSSTYESATSSTVVDDALMDRALYIRENLRKYEMQELAAEAERAAESGIEKFVGSASKYVQESPDQTPKYSERKQLDGMVTPSHLSRGLLELDPLEFTPSSYFNNNTKKIKVSSLRKFSDVVPNFNDMHSNIRFHLQRSGVDVSTLPEMGSRVPLVKNDTIESDAHSQALSVTGSIGSFSSYAASSLKGVVDLLGRSQSNRSNKNVPRDFSIIHKSSSAMSSFDGEKPIKPLWEPAEEEERTVDKSVSEDLMKAKRSPPLFPPSVQMARSADLGGSNRSIKSRSIPPLFTSKSDTNNFASETYDSDDSSVELYGRKSKSPLDMSLKENGNKHNQLKPALPRSRSAQAFPSIDNSGRGKSNNNVSFDDPLGCRSCSPEIPLLEKIQTKDSVDEKGAVLSLLGRIHKQLSVSIDGIRGDDLRNPMKTEEENKMFVSNYFYTEKDAETRDDANLKLDINHPRKDSEAYCVGYCADDDHKLVSSCETLGKFVTSALEWVSTKKSDTTVFSSRSESAPAFSNLYNDNGHDREKRVFAPPRLSERCVDTMKFASENDLRQSKIHNEKIDCVVCDGFDLNNKASDNDLE</sequence>
<dbReference type="AlphaFoldDB" id="A0AAD8Y8U3"/>
<feature type="compositionally biased region" description="Polar residues" evidence="1">
    <location>
        <begin position="548"/>
        <end position="566"/>
    </location>
</feature>
<reference evidence="2" key="1">
    <citation type="submission" date="2023-06" db="EMBL/GenBank/DDBJ databases">
        <title>Survivors Of The Sea: Transcriptome response of Skeletonema marinoi to long-term dormancy.</title>
        <authorList>
            <person name="Pinder M.I.M."/>
            <person name="Kourtchenko O."/>
            <person name="Robertson E.K."/>
            <person name="Larsson T."/>
            <person name="Maumus F."/>
            <person name="Osuna-Cruz C.M."/>
            <person name="Vancaester E."/>
            <person name="Stenow R."/>
            <person name="Vandepoele K."/>
            <person name="Ploug H."/>
            <person name="Bruchert V."/>
            <person name="Godhe A."/>
            <person name="Topel M."/>
        </authorList>
    </citation>
    <scope>NUCLEOTIDE SEQUENCE</scope>
    <source>
        <strain evidence="2">R05AC</strain>
    </source>
</reference>
<name>A0AAD8Y8U3_9STRA</name>
<comment type="caution">
    <text evidence="2">The sequence shown here is derived from an EMBL/GenBank/DDBJ whole genome shotgun (WGS) entry which is preliminary data.</text>
</comment>
<accession>A0AAD8Y8U3</accession>
<evidence type="ECO:0000256" key="1">
    <source>
        <dbReference type="SAM" id="MobiDB-lite"/>
    </source>
</evidence>
<dbReference type="Proteomes" id="UP001224775">
    <property type="component" value="Unassembled WGS sequence"/>
</dbReference>
<feature type="region of interest" description="Disordered" evidence="1">
    <location>
        <begin position="425"/>
        <end position="566"/>
    </location>
</feature>
<keyword evidence="3" id="KW-1185">Reference proteome</keyword>
<evidence type="ECO:0000313" key="3">
    <source>
        <dbReference type="Proteomes" id="UP001224775"/>
    </source>
</evidence>
<feature type="compositionally biased region" description="Basic and acidic residues" evidence="1">
    <location>
        <begin position="447"/>
        <end position="458"/>
    </location>
</feature>
<proteinExistence type="predicted"/>
<feature type="region of interest" description="Disordered" evidence="1">
    <location>
        <begin position="1"/>
        <end position="73"/>
    </location>
</feature>
<feature type="compositionally biased region" description="Low complexity" evidence="1">
    <location>
        <begin position="137"/>
        <end position="148"/>
    </location>
</feature>
<protein>
    <submittedName>
        <fullName evidence="2">Uncharacterized protein</fullName>
    </submittedName>
</protein>